<dbReference type="RefSeq" id="WP_338834504.1">
    <property type="nucleotide sequence ID" value="NZ_CP147711.1"/>
</dbReference>
<name>A0ABZ2P4L4_9BRAD</name>
<accession>A0ABZ2P4L4</accession>
<dbReference type="Proteomes" id="UP001432046">
    <property type="component" value="Chromosome"/>
</dbReference>
<proteinExistence type="predicted"/>
<sequence>MSGPKGPTLTDAVGLGGIVAQDGFDYQVWNVLVRLPAWLRNPAFEGFAIEALEDAEARFFAPRAPHHHLLDRYQAKMGVLARAALLEVFETFYTFERVHPQVARVQTLVTPALPATLTWLSRDPGRVRRARPFYGPFADVRAASDDKLRADLVAELQQPLGDFFADAIEIALWPVLDRATAEASFTAALHEAFPDLNYPPRRIGPTFSALNDLISQSRGVMLTRSRLLDTMAVNLGTELISDRRFLPVHVRSDRNGEAPDAIEIDGSSFSGGSTGFPAAVRWHTQLREALIATANWARKNDFARIGLSGSYRLTTAFLLGWTFRSALGFEIDIPTKGGIWATDAHPPTGGSVLPWSVRPPGALLGDRMVVGIGVLRDPALDIRNHLSLSDDNGLLLATLPQALTDGTDVQASVQTVKAAIAQEAARLRPTFIDLHYVGPAAFAVALGHRWNGLPPTQLYEFVPAEGSYVPTALLM</sequence>
<reference evidence="2" key="2">
    <citation type="submission" date="2024-03" db="EMBL/GenBank/DDBJ databases">
        <authorList>
            <person name="Bromfield E.S.P."/>
            <person name="Cloutier S."/>
        </authorList>
    </citation>
    <scope>NUCLEOTIDE SEQUENCE</scope>
    <source>
        <strain evidence="2">5S5</strain>
    </source>
</reference>
<evidence type="ECO:0000313" key="2">
    <source>
        <dbReference type="EMBL" id="WXC82170.1"/>
    </source>
</evidence>
<evidence type="ECO:0000259" key="1">
    <source>
        <dbReference type="Pfam" id="PF18145"/>
    </source>
</evidence>
<protein>
    <submittedName>
        <fullName evidence="2">SAVED domain-containing protein</fullName>
    </submittedName>
</protein>
<dbReference type="EMBL" id="CP147711">
    <property type="protein sequence ID" value="WXC82170.1"/>
    <property type="molecule type" value="Genomic_DNA"/>
</dbReference>
<keyword evidence="3" id="KW-1185">Reference proteome</keyword>
<dbReference type="InterPro" id="IPR040836">
    <property type="entry name" value="SAVED"/>
</dbReference>
<evidence type="ECO:0000313" key="3">
    <source>
        <dbReference type="Proteomes" id="UP001432046"/>
    </source>
</evidence>
<dbReference type="Pfam" id="PF18145">
    <property type="entry name" value="SAVED"/>
    <property type="match status" value="1"/>
</dbReference>
<organism evidence="2 3">
    <name type="scientific">Bradyrhizobium septentrionale</name>
    <dbReference type="NCBI Taxonomy" id="1404411"/>
    <lineage>
        <taxon>Bacteria</taxon>
        <taxon>Pseudomonadati</taxon>
        <taxon>Pseudomonadota</taxon>
        <taxon>Alphaproteobacteria</taxon>
        <taxon>Hyphomicrobiales</taxon>
        <taxon>Nitrobacteraceae</taxon>
        <taxon>Bradyrhizobium</taxon>
    </lineage>
</organism>
<dbReference type="NCBIfam" id="NF033611">
    <property type="entry name" value="SAVED"/>
    <property type="match status" value="1"/>
</dbReference>
<feature type="domain" description="SMODS-associated and fused to various effectors" evidence="1">
    <location>
        <begin position="298"/>
        <end position="472"/>
    </location>
</feature>
<gene>
    <name evidence="2" type="ORF">WDK88_11565</name>
</gene>
<reference evidence="2" key="1">
    <citation type="journal article" date="2021" name="Int. J. Syst. Evol. Microbiol.">
        <title>Bradyrhizobium septentrionale sp. nov. (sv. septentrionale) and Bradyrhizobium quebecense sp. nov. (sv. septentrionale) associated with legumes native to Canada possess rearranged symbiosis genes and numerous insertion sequences.</title>
        <authorList>
            <person name="Bromfield E.S.P."/>
            <person name="Cloutier S."/>
        </authorList>
    </citation>
    <scope>NUCLEOTIDE SEQUENCE</scope>
    <source>
        <strain evidence="2">5S5</strain>
    </source>
</reference>